<sequence length="264" mass="27030">MPGVWFATAMRSEAGPYRSSNQDSAVATPRLVLVADGVGGHAGGDVASRTVTRQLVQALAATDVTALDAAGLRRLVTDANAALRGRTAEDPQLAGMATTLTGLVCGDGVVRVLHIGDSRAYRLHADGGELVTHDDSFVQRLVDTGAIAEQDAPFHPQRHIILRSLAGDPDDGEGLAVLEVPATVGDRWVVCSDGLSDALDEDAVVALASGPATPEEAADALLAAARAADAHDNVTLVVCDVVTGPPPGVDDAAPRWAGAAERDA</sequence>
<feature type="domain" description="PPM-type phosphatase" evidence="1">
    <location>
        <begin position="7"/>
        <end position="241"/>
    </location>
</feature>
<dbReference type="EMBL" id="BJYK01000002">
    <property type="protein sequence ID" value="GEN79554.1"/>
    <property type="molecule type" value="Genomic_DNA"/>
</dbReference>
<dbReference type="AlphaFoldDB" id="A0A511YWG9"/>
<dbReference type="Gene3D" id="3.60.40.10">
    <property type="entry name" value="PPM-type phosphatase domain"/>
    <property type="match status" value="1"/>
</dbReference>
<reference evidence="2 3" key="1">
    <citation type="submission" date="2019-07" db="EMBL/GenBank/DDBJ databases">
        <title>Whole genome shotgun sequence of Actinotalea fermentans NBRC 105374.</title>
        <authorList>
            <person name="Hosoyama A."/>
            <person name="Uohara A."/>
            <person name="Ohji S."/>
            <person name="Ichikawa N."/>
        </authorList>
    </citation>
    <scope>NUCLEOTIDE SEQUENCE [LARGE SCALE GENOMIC DNA]</scope>
    <source>
        <strain evidence="2 3">NBRC 105374</strain>
    </source>
</reference>
<organism evidence="2 3">
    <name type="scientific">Actinotalea fermentans</name>
    <dbReference type="NCBI Taxonomy" id="43671"/>
    <lineage>
        <taxon>Bacteria</taxon>
        <taxon>Bacillati</taxon>
        <taxon>Actinomycetota</taxon>
        <taxon>Actinomycetes</taxon>
        <taxon>Micrococcales</taxon>
        <taxon>Cellulomonadaceae</taxon>
        <taxon>Actinotalea</taxon>
    </lineage>
</organism>
<gene>
    <name evidence="2" type="ORF">AFE02nite_12880</name>
</gene>
<dbReference type="InterPro" id="IPR001932">
    <property type="entry name" value="PPM-type_phosphatase-like_dom"/>
</dbReference>
<proteinExistence type="predicted"/>
<name>A0A511YWG9_9CELL</name>
<dbReference type="PROSITE" id="PS51746">
    <property type="entry name" value="PPM_2"/>
    <property type="match status" value="1"/>
</dbReference>
<keyword evidence="3" id="KW-1185">Reference proteome</keyword>
<accession>A0A511YWG9</accession>
<dbReference type="OrthoDB" id="9801841at2"/>
<evidence type="ECO:0000259" key="1">
    <source>
        <dbReference type="PROSITE" id="PS51746"/>
    </source>
</evidence>
<dbReference type="SMART" id="SM00332">
    <property type="entry name" value="PP2Cc"/>
    <property type="match status" value="1"/>
</dbReference>
<dbReference type="RefSeq" id="WP_146819299.1">
    <property type="nucleotide sequence ID" value="NZ_BJYK01000002.1"/>
</dbReference>
<protein>
    <recommendedName>
        <fullName evidence="1">PPM-type phosphatase domain-containing protein</fullName>
    </recommendedName>
</protein>
<evidence type="ECO:0000313" key="3">
    <source>
        <dbReference type="Proteomes" id="UP000321484"/>
    </source>
</evidence>
<dbReference type="CDD" id="cd00143">
    <property type="entry name" value="PP2Cc"/>
    <property type="match status" value="1"/>
</dbReference>
<dbReference type="Proteomes" id="UP000321484">
    <property type="component" value="Unassembled WGS sequence"/>
</dbReference>
<comment type="caution">
    <text evidence="2">The sequence shown here is derived from an EMBL/GenBank/DDBJ whole genome shotgun (WGS) entry which is preliminary data.</text>
</comment>
<evidence type="ECO:0000313" key="2">
    <source>
        <dbReference type="EMBL" id="GEN79554.1"/>
    </source>
</evidence>
<dbReference type="SUPFAM" id="SSF81606">
    <property type="entry name" value="PP2C-like"/>
    <property type="match status" value="1"/>
</dbReference>
<dbReference type="Pfam" id="PF13672">
    <property type="entry name" value="PP2C_2"/>
    <property type="match status" value="1"/>
</dbReference>
<dbReference type="InterPro" id="IPR036457">
    <property type="entry name" value="PPM-type-like_dom_sf"/>
</dbReference>
<dbReference type="SMART" id="SM00331">
    <property type="entry name" value="PP2C_SIG"/>
    <property type="match status" value="1"/>
</dbReference>